<feature type="chain" id="PRO_5024926482" description="Outer membrane protein beta-barrel domain-containing protein" evidence="1">
    <location>
        <begin position="18"/>
        <end position="152"/>
    </location>
</feature>
<protein>
    <recommendedName>
        <fullName evidence="4">Outer membrane protein beta-barrel domain-containing protein</fullName>
    </recommendedName>
</protein>
<name>A0A654D1H8_SPHMU</name>
<dbReference type="AlphaFoldDB" id="A0A654D1H8"/>
<dbReference type="Proteomes" id="UP000432350">
    <property type="component" value="Unassembled WGS sequence"/>
</dbReference>
<sequence>MKKILLALIISSCSMFAKSQTFLEHGLGINVGIKNDPTRWFITPEYELSFLNESKGYKQGFVTGAGVSLNISGIGNYAPFIKAGYRLSNISFGIKGGIKKEDLNEYPYGNKVSSNFGGWVSFNANNNIKIQATGDGFSGIGIGVIFRLHGVK</sequence>
<evidence type="ECO:0008006" key="4">
    <source>
        <dbReference type="Google" id="ProtNLM"/>
    </source>
</evidence>
<feature type="signal peptide" evidence="1">
    <location>
        <begin position="1"/>
        <end position="17"/>
    </location>
</feature>
<evidence type="ECO:0000256" key="1">
    <source>
        <dbReference type="SAM" id="SignalP"/>
    </source>
</evidence>
<accession>A0A654D1H8</accession>
<dbReference type="EMBL" id="CABWMV010000024">
    <property type="protein sequence ID" value="VXC99694.1"/>
    <property type="molecule type" value="Genomic_DNA"/>
</dbReference>
<evidence type="ECO:0000313" key="2">
    <source>
        <dbReference type="EMBL" id="VXC99694.1"/>
    </source>
</evidence>
<gene>
    <name evidence="2" type="ORF">SPHINGO8BC_51490</name>
</gene>
<keyword evidence="1" id="KW-0732">Signal</keyword>
<proteinExistence type="predicted"/>
<dbReference type="RefSeq" id="WP_159332880.1">
    <property type="nucleotide sequence ID" value="NZ_LR733857.1"/>
</dbReference>
<organism evidence="2 3">
    <name type="scientific">Sphingobacterium multivorum</name>
    <dbReference type="NCBI Taxonomy" id="28454"/>
    <lineage>
        <taxon>Bacteria</taxon>
        <taxon>Pseudomonadati</taxon>
        <taxon>Bacteroidota</taxon>
        <taxon>Sphingobacteriia</taxon>
        <taxon>Sphingobacteriales</taxon>
        <taxon>Sphingobacteriaceae</taxon>
        <taxon>Sphingobacterium</taxon>
    </lineage>
</organism>
<reference evidence="2 3" key="1">
    <citation type="submission" date="2019-10" db="EMBL/GenBank/DDBJ databases">
        <authorList>
            <person name="Karimi E."/>
        </authorList>
    </citation>
    <scope>NUCLEOTIDE SEQUENCE [LARGE SCALE GENOMIC DNA]</scope>
    <source>
        <strain evidence="2 3">Sphingobacterium sp. 8BC</strain>
    </source>
</reference>
<evidence type="ECO:0000313" key="3">
    <source>
        <dbReference type="Proteomes" id="UP000432350"/>
    </source>
</evidence>